<protein>
    <submittedName>
        <fullName evidence="2">8954_t:CDS:1</fullName>
    </submittedName>
</protein>
<feature type="region of interest" description="Disordered" evidence="1">
    <location>
        <begin position="541"/>
        <end position="560"/>
    </location>
</feature>
<dbReference type="EMBL" id="CAJVPQ010009957">
    <property type="protein sequence ID" value="CAG8719263.1"/>
    <property type="molecule type" value="Genomic_DNA"/>
</dbReference>
<sequence>QMEKVASVEAYPSSRAQSFTADACAGDSPTDIQATDEDPRPTRFFMQYHYRRKNSGFRDYKLRLDEALQDDPYSKKLSSLKRKLEAYEYREDWESYEDERRNRKADKKVKKTKLEAHINFHGQLDKRLTKKSQTDGNQTNNISVPQSTEFTDIIHKTGEDQAQVRFNNDNTGLFNDLDVDNEGNERNDEIEDIVETNINNVLGSLKNFASEDKSSILENLENRLATAYKVVSHFDRQFPYTKELYNTFPDQMKTMENEWEKVETNIQKTIEERWNVSKTKELVDKYYKIIVDHFDEFLDVDHEKLIMVFSKPPYDDFSYKRDDELIWCQRIFIDLTRQFLRNRGALFDKEASELRYRSEIVNPLLAGAFEMIERSIWLETGEIENEIQKVQRNDTKEDNERSKLGMKHDGVINMIIHGKKYQVGFLEVVGNAFNNDITDRNIDLEKLYKAMSLSLWNQRAHLDNETSQQLSTLAVLVHGKFFNFLSMHYINNEFVVKNYDDFILPTTNECLVRIPKIIETIAKFKIRIMMYHREHMASFHKVVRSPSDNPPNASPQKKRQ</sequence>
<evidence type="ECO:0000256" key="1">
    <source>
        <dbReference type="SAM" id="MobiDB-lite"/>
    </source>
</evidence>
<feature type="non-terminal residue" evidence="2">
    <location>
        <position position="560"/>
    </location>
</feature>
<dbReference type="OrthoDB" id="2414630at2759"/>
<reference evidence="2" key="1">
    <citation type="submission" date="2021-06" db="EMBL/GenBank/DDBJ databases">
        <authorList>
            <person name="Kallberg Y."/>
            <person name="Tangrot J."/>
            <person name="Rosling A."/>
        </authorList>
    </citation>
    <scope>NUCLEOTIDE SEQUENCE</scope>
    <source>
        <strain evidence="2">UK204</strain>
    </source>
</reference>
<feature type="region of interest" description="Disordered" evidence="1">
    <location>
        <begin position="19"/>
        <end position="40"/>
    </location>
</feature>
<evidence type="ECO:0000313" key="3">
    <source>
        <dbReference type="Proteomes" id="UP000789570"/>
    </source>
</evidence>
<accession>A0A9N9NAG7</accession>
<evidence type="ECO:0000313" key="2">
    <source>
        <dbReference type="EMBL" id="CAG8719263.1"/>
    </source>
</evidence>
<proteinExistence type="predicted"/>
<organism evidence="2 3">
    <name type="scientific">Funneliformis caledonium</name>
    <dbReference type="NCBI Taxonomy" id="1117310"/>
    <lineage>
        <taxon>Eukaryota</taxon>
        <taxon>Fungi</taxon>
        <taxon>Fungi incertae sedis</taxon>
        <taxon>Mucoromycota</taxon>
        <taxon>Glomeromycotina</taxon>
        <taxon>Glomeromycetes</taxon>
        <taxon>Glomerales</taxon>
        <taxon>Glomeraceae</taxon>
        <taxon>Funneliformis</taxon>
    </lineage>
</organism>
<keyword evidence="3" id="KW-1185">Reference proteome</keyword>
<dbReference type="AlphaFoldDB" id="A0A9N9NAG7"/>
<dbReference type="Proteomes" id="UP000789570">
    <property type="component" value="Unassembled WGS sequence"/>
</dbReference>
<name>A0A9N9NAG7_9GLOM</name>
<gene>
    <name evidence="2" type="ORF">FCALED_LOCUS14310</name>
</gene>
<comment type="caution">
    <text evidence="2">The sequence shown here is derived from an EMBL/GenBank/DDBJ whole genome shotgun (WGS) entry which is preliminary data.</text>
</comment>